<name>A0A2S4V0U8_9BASI</name>
<dbReference type="VEuPathDB" id="FungiDB:PSHT_11814"/>
<protein>
    <submittedName>
        <fullName evidence="2">Uncharacterized protein</fullName>
    </submittedName>
</protein>
<feature type="transmembrane region" description="Helical" evidence="1">
    <location>
        <begin position="33"/>
        <end position="50"/>
    </location>
</feature>
<dbReference type="Proteomes" id="UP000238274">
    <property type="component" value="Unassembled WGS sequence"/>
</dbReference>
<comment type="caution">
    <text evidence="2">The sequence shown here is derived from an EMBL/GenBank/DDBJ whole genome shotgun (WGS) entry which is preliminary data.</text>
</comment>
<reference evidence="3" key="2">
    <citation type="journal article" date="2018" name="BMC Genomics">
        <title>Genomic insights into host adaptation between the wheat stripe rust pathogen (Puccinia striiformis f. sp. tritici) and the barley stripe rust pathogen (Puccinia striiformis f. sp. hordei).</title>
        <authorList>
            <person name="Xia C."/>
            <person name="Wang M."/>
            <person name="Yin C."/>
            <person name="Cornejo O.E."/>
            <person name="Hulbert S.H."/>
            <person name="Chen X."/>
        </authorList>
    </citation>
    <scope>NUCLEOTIDE SEQUENCE [LARGE SCALE GENOMIC DNA]</scope>
    <source>
        <strain evidence="3">93TX-2</strain>
    </source>
</reference>
<organism evidence="2 3">
    <name type="scientific">Puccinia striiformis</name>
    <dbReference type="NCBI Taxonomy" id="27350"/>
    <lineage>
        <taxon>Eukaryota</taxon>
        <taxon>Fungi</taxon>
        <taxon>Dikarya</taxon>
        <taxon>Basidiomycota</taxon>
        <taxon>Pucciniomycotina</taxon>
        <taxon>Pucciniomycetes</taxon>
        <taxon>Pucciniales</taxon>
        <taxon>Pucciniaceae</taxon>
        <taxon>Puccinia</taxon>
    </lineage>
</organism>
<reference evidence="3" key="3">
    <citation type="journal article" date="2018" name="Mol. Plant Microbe Interact.">
        <title>Genome sequence resources for the wheat stripe rust pathogen (Puccinia striiformis f. sp. tritici) and the barley stripe rust pathogen (Puccinia striiformis f. sp. hordei).</title>
        <authorList>
            <person name="Xia C."/>
            <person name="Wang M."/>
            <person name="Yin C."/>
            <person name="Cornejo O.E."/>
            <person name="Hulbert S.H."/>
            <person name="Chen X."/>
        </authorList>
    </citation>
    <scope>NUCLEOTIDE SEQUENCE [LARGE SCALE GENOMIC DNA]</scope>
    <source>
        <strain evidence="3">93TX-2</strain>
    </source>
</reference>
<sequence length="79" mass="8635">MSPSATINVSSSCSSLAFARLHYAFSEIDKTKSILSLTIGLSLMIINTFVMDTSSNRLYDTLRSHLESSTVLSQTNLES</sequence>
<gene>
    <name evidence="2" type="ORF">PSHT_11814</name>
</gene>
<keyword evidence="3" id="KW-1185">Reference proteome</keyword>
<dbReference type="EMBL" id="PKSM01000203">
    <property type="protein sequence ID" value="POW03123.1"/>
    <property type="molecule type" value="Genomic_DNA"/>
</dbReference>
<reference evidence="2 3" key="1">
    <citation type="submission" date="2017-12" db="EMBL/GenBank/DDBJ databases">
        <title>Gene loss provides genomic basis for host adaptation in cereal stripe rust fungi.</title>
        <authorList>
            <person name="Xia C."/>
        </authorList>
    </citation>
    <scope>NUCLEOTIDE SEQUENCE [LARGE SCALE GENOMIC DNA]</scope>
    <source>
        <strain evidence="2 3">93TX-2</strain>
    </source>
</reference>
<dbReference type="AlphaFoldDB" id="A0A2S4V0U8"/>
<keyword evidence="1" id="KW-1133">Transmembrane helix</keyword>
<evidence type="ECO:0000313" key="3">
    <source>
        <dbReference type="Proteomes" id="UP000238274"/>
    </source>
</evidence>
<evidence type="ECO:0000256" key="1">
    <source>
        <dbReference type="SAM" id="Phobius"/>
    </source>
</evidence>
<accession>A0A2S4V0U8</accession>
<proteinExistence type="predicted"/>
<evidence type="ECO:0000313" key="2">
    <source>
        <dbReference type="EMBL" id="POW03123.1"/>
    </source>
</evidence>
<keyword evidence="1" id="KW-0472">Membrane</keyword>
<keyword evidence="1" id="KW-0812">Transmembrane</keyword>